<accession>A0A8H4Q7E8</accession>
<feature type="compositionally biased region" description="Basic and acidic residues" evidence="1">
    <location>
        <begin position="125"/>
        <end position="158"/>
    </location>
</feature>
<feature type="signal peptide" evidence="2">
    <location>
        <begin position="1"/>
        <end position="24"/>
    </location>
</feature>
<proteinExistence type="predicted"/>
<dbReference type="AlphaFoldDB" id="A0A8H4Q7E8"/>
<keyword evidence="4" id="KW-1185">Reference proteome</keyword>
<name>A0A8H4Q7E8_9HYPO</name>
<sequence>MKLTVEGLLAVLAASSSFLGAANAYPHESTSVAADVEASPKPIQHMEKRQQAKTFNGCKMLFSLIPWNKGLDERSLDVVFDQDRTLQTQEMSKLQGEMKKAAAKNDQAEVKKLLGVYCNKKTEAWNKLTPEQREAEKKADIQRLKKQESEDRAAERAAKTGKGRGKKP</sequence>
<feature type="chain" id="PRO_5034152414" evidence="2">
    <location>
        <begin position="25"/>
        <end position="168"/>
    </location>
</feature>
<protein>
    <submittedName>
        <fullName evidence="3">Uncharacterized protein</fullName>
    </submittedName>
</protein>
<dbReference type="OrthoDB" id="10539185at2759"/>
<reference evidence="3 4" key="1">
    <citation type="journal article" date="2020" name="G3 (Bethesda)">
        <title>Genetic Underpinnings of Host Manipulation by Ophiocordyceps as Revealed by Comparative Transcriptomics.</title>
        <authorList>
            <person name="Will I."/>
            <person name="Das B."/>
            <person name="Trinh T."/>
            <person name="Brachmann A."/>
            <person name="Ohm R.A."/>
            <person name="de Bekker C."/>
        </authorList>
    </citation>
    <scope>NUCLEOTIDE SEQUENCE [LARGE SCALE GENOMIC DNA]</scope>
    <source>
        <strain evidence="3 4">EC05</strain>
    </source>
</reference>
<evidence type="ECO:0000256" key="1">
    <source>
        <dbReference type="SAM" id="MobiDB-lite"/>
    </source>
</evidence>
<evidence type="ECO:0000313" key="4">
    <source>
        <dbReference type="Proteomes" id="UP000562929"/>
    </source>
</evidence>
<dbReference type="EMBL" id="JAACLJ010000003">
    <property type="protein sequence ID" value="KAF4589103.1"/>
    <property type="molecule type" value="Genomic_DNA"/>
</dbReference>
<dbReference type="Proteomes" id="UP000562929">
    <property type="component" value="Unassembled WGS sequence"/>
</dbReference>
<comment type="caution">
    <text evidence="3">The sequence shown here is derived from an EMBL/GenBank/DDBJ whole genome shotgun (WGS) entry which is preliminary data.</text>
</comment>
<organism evidence="3 4">
    <name type="scientific">Ophiocordyceps camponoti-floridani</name>
    <dbReference type="NCBI Taxonomy" id="2030778"/>
    <lineage>
        <taxon>Eukaryota</taxon>
        <taxon>Fungi</taxon>
        <taxon>Dikarya</taxon>
        <taxon>Ascomycota</taxon>
        <taxon>Pezizomycotina</taxon>
        <taxon>Sordariomycetes</taxon>
        <taxon>Hypocreomycetidae</taxon>
        <taxon>Hypocreales</taxon>
        <taxon>Ophiocordycipitaceae</taxon>
        <taxon>Ophiocordyceps</taxon>
    </lineage>
</organism>
<keyword evidence="2" id="KW-0732">Signal</keyword>
<feature type="compositionally biased region" description="Basic residues" evidence="1">
    <location>
        <begin position="159"/>
        <end position="168"/>
    </location>
</feature>
<feature type="region of interest" description="Disordered" evidence="1">
    <location>
        <begin position="125"/>
        <end position="168"/>
    </location>
</feature>
<evidence type="ECO:0000256" key="2">
    <source>
        <dbReference type="SAM" id="SignalP"/>
    </source>
</evidence>
<gene>
    <name evidence="3" type="ORF">GQ602_002992</name>
</gene>
<evidence type="ECO:0000313" key="3">
    <source>
        <dbReference type="EMBL" id="KAF4589103.1"/>
    </source>
</evidence>